<evidence type="ECO:0000313" key="4">
    <source>
        <dbReference type="Proteomes" id="UP001596004"/>
    </source>
</evidence>
<keyword evidence="2" id="KW-0472">Membrane</keyword>
<comment type="caution">
    <text evidence="3">The sequence shown here is derived from an EMBL/GenBank/DDBJ whole genome shotgun (WGS) entry which is preliminary data.</text>
</comment>
<evidence type="ECO:0000313" key="3">
    <source>
        <dbReference type="EMBL" id="MFC4534863.1"/>
    </source>
</evidence>
<dbReference type="EMBL" id="JBHSFP010000026">
    <property type="protein sequence ID" value="MFC4534863.1"/>
    <property type="molecule type" value="Genomic_DNA"/>
</dbReference>
<keyword evidence="4" id="KW-1185">Reference proteome</keyword>
<keyword evidence="2" id="KW-0812">Transmembrane</keyword>
<dbReference type="Pfam" id="PF14333">
    <property type="entry name" value="DUF4389"/>
    <property type="match status" value="2"/>
</dbReference>
<dbReference type="Proteomes" id="UP001596004">
    <property type="component" value="Unassembled WGS sequence"/>
</dbReference>
<feature type="region of interest" description="Disordered" evidence="1">
    <location>
        <begin position="225"/>
        <end position="256"/>
    </location>
</feature>
<reference evidence="4" key="1">
    <citation type="journal article" date="2019" name="Int. J. Syst. Evol. Microbiol.">
        <title>The Global Catalogue of Microorganisms (GCM) 10K type strain sequencing project: providing services to taxonomists for standard genome sequencing and annotation.</title>
        <authorList>
            <consortium name="The Broad Institute Genomics Platform"/>
            <consortium name="The Broad Institute Genome Sequencing Center for Infectious Disease"/>
            <person name="Wu L."/>
            <person name="Ma J."/>
        </authorList>
    </citation>
    <scope>NUCLEOTIDE SEQUENCE [LARGE SCALE GENOMIC DNA]</scope>
    <source>
        <strain evidence="4">CGMCC 4.7132</strain>
    </source>
</reference>
<sequence>MSSSTPFTPRASTPEGRPYPVHVRARLDGPLSRWLWLVKWLLIVPHVLVLIPLWIGFALLTLVALVAIVFTGRYPRPLFDFNLGVLRWSWRVGFYAYSALGTDRYPPFTLAAVPGYPAGLDIEYPERLHRGLVLVKWLLAIPHLLILGVMFGGGGWLSGQAGDQAWTWGGGLAGLLVLISAIILAFTGRYSGPLFDLIVGLNRWEQRVIGYVALMTDRYPPFRLDLGGEDPDRPPGPDAPTTEPASHLTPPAPAGI</sequence>
<dbReference type="RefSeq" id="WP_380846348.1">
    <property type="nucleotide sequence ID" value="NZ_JBHSFP010000026.1"/>
</dbReference>
<organism evidence="3 4">
    <name type="scientific">Sphaerisporangium dianthi</name>
    <dbReference type="NCBI Taxonomy" id="1436120"/>
    <lineage>
        <taxon>Bacteria</taxon>
        <taxon>Bacillati</taxon>
        <taxon>Actinomycetota</taxon>
        <taxon>Actinomycetes</taxon>
        <taxon>Streptosporangiales</taxon>
        <taxon>Streptosporangiaceae</taxon>
        <taxon>Sphaerisporangium</taxon>
    </lineage>
</organism>
<evidence type="ECO:0000256" key="2">
    <source>
        <dbReference type="SAM" id="Phobius"/>
    </source>
</evidence>
<evidence type="ECO:0000256" key="1">
    <source>
        <dbReference type="SAM" id="MobiDB-lite"/>
    </source>
</evidence>
<keyword evidence="2" id="KW-1133">Transmembrane helix</keyword>
<name>A0ABV9CR82_9ACTN</name>
<accession>A0ABV9CR82</accession>
<feature type="transmembrane region" description="Helical" evidence="2">
    <location>
        <begin position="40"/>
        <end position="70"/>
    </location>
</feature>
<protein>
    <submittedName>
        <fullName evidence="3">DUF4389 domain-containing protein</fullName>
    </submittedName>
</protein>
<dbReference type="InterPro" id="IPR025498">
    <property type="entry name" value="DUF4389"/>
</dbReference>
<feature type="transmembrane region" description="Helical" evidence="2">
    <location>
        <begin position="165"/>
        <end position="186"/>
    </location>
</feature>
<feature type="transmembrane region" description="Helical" evidence="2">
    <location>
        <begin position="137"/>
        <end position="159"/>
    </location>
</feature>
<gene>
    <name evidence="3" type="ORF">ACFO60_29235</name>
</gene>
<proteinExistence type="predicted"/>